<reference evidence="1 2" key="1">
    <citation type="submission" date="2019-08" db="EMBL/GenBank/DDBJ databases">
        <authorList>
            <person name="Alioto T."/>
            <person name="Alioto T."/>
            <person name="Gomez Garrido J."/>
        </authorList>
    </citation>
    <scope>NUCLEOTIDE SEQUENCE [LARGE SCALE GENOMIC DNA]</scope>
</reference>
<gene>
    <name evidence="1" type="ORF">CINCED_3A005884</name>
</gene>
<accession>A0A5E4MHN8</accession>
<sequence>MSDHQFEPPWSGNNLSLEDIPDFSAIGQVVCRLEYLLRKRKKLSCPNDDVDNRILLAVRRAMDSIQPLLVGHQDLTDVQKRLLIRNSRLSIKEANSVIEKTLKIRSK</sequence>
<evidence type="ECO:0000313" key="2">
    <source>
        <dbReference type="Proteomes" id="UP000325440"/>
    </source>
</evidence>
<proteinExistence type="predicted"/>
<dbReference type="Proteomes" id="UP000325440">
    <property type="component" value="Unassembled WGS sequence"/>
</dbReference>
<name>A0A5E4MHN8_9HEMI</name>
<dbReference type="OrthoDB" id="6591604at2759"/>
<evidence type="ECO:0000313" key="1">
    <source>
        <dbReference type="EMBL" id="VVC31697.1"/>
    </source>
</evidence>
<dbReference type="AlphaFoldDB" id="A0A5E4MHN8"/>
<dbReference type="EMBL" id="CABPRJ010000950">
    <property type="protein sequence ID" value="VVC31697.1"/>
    <property type="molecule type" value="Genomic_DNA"/>
</dbReference>
<keyword evidence="2" id="KW-1185">Reference proteome</keyword>
<organism evidence="1 2">
    <name type="scientific">Cinara cedri</name>
    <dbReference type="NCBI Taxonomy" id="506608"/>
    <lineage>
        <taxon>Eukaryota</taxon>
        <taxon>Metazoa</taxon>
        <taxon>Ecdysozoa</taxon>
        <taxon>Arthropoda</taxon>
        <taxon>Hexapoda</taxon>
        <taxon>Insecta</taxon>
        <taxon>Pterygota</taxon>
        <taxon>Neoptera</taxon>
        <taxon>Paraneoptera</taxon>
        <taxon>Hemiptera</taxon>
        <taxon>Sternorrhyncha</taxon>
        <taxon>Aphidomorpha</taxon>
        <taxon>Aphidoidea</taxon>
        <taxon>Aphididae</taxon>
        <taxon>Lachninae</taxon>
        <taxon>Cinara</taxon>
    </lineage>
</organism>
<protein>
    <submittedName>
        <fullName evidence="1">Uncharacterized protein</fullName>
    </submittedName>
</protein>